<protein>
    <submittedName>
        <fullName evidence="1">Transferrin</fullName>
    </submittedName>
</protein>
<evidence type="ECO:0000313" key="1">
    <source>
        <dbReference type="EMBL" id="KAI4458101.1"/>
    </source>
</evidence>
<keyword evidence="2" id="KW-1185">Reference proteome</keyword>
<proteinExistence type="predicted"/>
<dbReference type="EMBL" id="CM043021">
    <property type="protein sequence ID" value="KAI4458101.1"/>
    <property type="molecule type" value="Genomic_DNA"/>
</dbReference>
<organism evidence="1 2">
    <name type="scientific">Holotrichia oblita</name>
    <name type="common">Chafer beetle</name>
    <dbReference type="NCBI Taxonomy" id="644536"/>
    <lineage>
        <taxon>Eukaryota</taxon>
        <taxon>Metazoa</taxon>
        <taxon>Ecdysozoa</taxon>
        <taxon>Arthropoda</taxon>
        <taxon>Hexapoda</taxon>
        <taxon>Insecta</taxon>
        <taxon>Pterygota</taxon>
        <taxon>Neoptera</taxon>
        <taxon>Endopterygota</taxon>
        <taxon>Coleoptera</taxon>
        <taxon>Polyphaga</taxon>
        <taxon>Scarabaeiformia</taxon>
        <taxon>Scarabaeidae</taxon>
        <taxon>Melolonthinae</taxon>
        <taxon>Holotrichia</taxon>
    </lineage>
</organism>
<reference evidence="1" key="1">
    <citation type="submission" date="2022-04" db="EMBL/GenBank/DDBJ databases">
        <title>Chromosome-scale genome assembly of Holotrichia oblita Faldermann.</title>
        <authorList>
            <person name="Rongchong L."/>
        </authorList>
    </citation>
    <scope>NUCLEOTIDE SEQUENCE</scope>
    <source>
        <strain evidence="1">81SQS9</strain>
    </source>
</reference>
<accession>A0ACB9SV53</accession>
<sequence length="1180" mass="134004">MNTENDILITNELRMSLSDPYEEQMVAVVSDSSEIKTTFDIHGKRLCHSGYENNAFVSEVLVNFLETLIVRPQSCDVDKTIPENRILSSSKYFRSACKPGPWINDQETDNMLKRTYKNLCDACSNPLVCSKNDIYYGSAGSLLCLKDGSGDISWTTYRQVRLQFELDNKNSSDEWTKYKFLCRDNTVRPLNSANPCTWVAQPWSVVAANRQYAAEIQTIVSNITDTQGWNEALFNLLRVVGYHVEIYTLDSVQAVDSYLSEIPGYLNANSFTGCHPPRTVKICTTSIPSQYKCGWMREAAAVHGLEPDIDCLKADNTTHCMEAIQNQVADVVIVHPDYVTIGQQQYNLKTLFYEAVDKRGKYLTVAVVNSDSKIKKFEDLEGKRACFPMYGGVSWNTVISELNKRNLISKCPYEEALANFFGDSCVPDIPRNYSSKLGKLCQANEFRGDEGALDCLMNGIGDVAFVSANNLKTYAISTGKFNYRILCEQEPCHLSWSPAAHAMVSKNSTAWRDTDILDVFFEIDNLFGAKFKDATRMFTMYGEFDGKHNVLFNDNTIRLQKTPKLRNFDDMPREYEALVQTKSTSKSTDKNKYKKEEIKTKEDQERNELKKRTVDKLYTKQSDKTKLSTRTTSSRQFQSSTSSSNSSNSNISLKSNQTKTSASILNKKQISNSTSKSRIQKTQFFPNTKQMYANVVKARHDSPKDIKNSKEHSKTLNPSEAKTLKSDSEYSSLETFVSRPQTATIRKGIVVKSDPDDYEDDFESYESDFEEYTSSSSEISETSTEENEDQSGINTVEADEEHKLDSGNFDLPEVKHVHVLDNIKENDTEIQLIEPNRSNLTSLSDEGFEDGKMDKSGQFINFLEAQRKQNHLKLLTVKRKRGEELAGMIKLDAQTFTIFEMESIVYHEFIRKFGNNNTVQTSIQTGQDCMSIEIQTIEMEHTNKWTQYPIKLSEIKKTNINLNIYKQENLGVGIDDIETNLEELKHNEHSLKYFMKSVSDVILNLIEEKSQRQNCKDIEVSSNEIPFSDGYISFNTRTSCLENVPVTYINFSNNTTKLITIHAKDKSSILCIWKISDPNAPEYFIKVHGIVTCAVLIELCIYGGLNDGSIAIWDLQQQDIPTIEKVTPPSYITNIDTGHTSKIVSIEVIEGDEKFVTDDTCNFQVSFNCYTFKVEVRAGW</sequence>
<gene>
    <name evidence="1" type="ORF">MML48_7g00009173</name>
</gene>
<name>A0ACB9SV53_HOLOL</name>
<comment type="caution">
    <text evidence="1">The sequence shown here is derived from an EMBL/GenBank/DDBJ whole genome shotgun (WGS) entry which is preliminary data.</text>
</comment>
<dbReference type="Proteomes" id="UP001056778">
    <property type="component" value="Chromosome 7"/>
</dbReference>
<evidence type="ECO:0000313" key="2">
    <source>
        <dbReference type="Proteomes" id="UP001056778"/>
    </source>
</evidence>